<dbReference type="Proteomes" id="UP000664904">
    <property type="component" value="Chromosome"/>
</dbReference>
<evidence type="ECO:0000256" key="6">
    <source>
        <dbReference type="ARBA" id="ARBA00023002"/>
    </source>
</evidence>
<evidence type="ECO:0000256" key="9">
    <source>
        <dbReference type="ARBA" id="ARBA00023136"/>
    </source>
</evidence>
<keyword evidence="6" id="KW-0560">Oxidoreductase</keyword>
<feature type="transmembrane region" description="Helical" evidence="12">
    <location>
        <begin position="175"/>
        <end position="195"/>
    </location>
</feature>
<evidence type="ECO:0000256" key="2">
    <source>
        <dbReference type="ARBA" id="ARBA00022475"/>
    </source>
</evidence>
<evidence type="ECO:0000256" key="1">
    <source>
        <dbReference type="ARBA" id="ARBA00004141"/>
    </source>
</evidence>
<keyword evidence="4" id="KW-0479">Metal-binding</keyword>
<dbReference type="PANTHER" id="PTHR35457:SF1">
    <property type="entry name" value="HEME A SYNTHASE"/>
    <property type="match status" value="1"/>
</dbReference>
<name>A0A975HJY5_9GAMM</name>
<evidence type="ECO:0000256" key="10">
    <source>
        <dbReference type="ARBA" id="ARBA00023157"/>
    </source>
</evidence>
<dbReference type="Pfam" id="PF02628">
    <property type="entry name" value="COX15-CtaA"/>
    <property type="match status" value="1"/>
</dbReference>
<keyword evidence="7" id="KW-0408">Iron</keyword>
<keyword evidence="9 12" id="KW-0472">Membrane</keyword>
<feature type="transmembrane region" description="Helical" evidence="12">
    <location>
        <begin position="305"/>
        <end position="325"/>
    </location>
</feature>
<keyword evidence="10" id="KW-1015">Disulfide bond</keyword>
<keyword evidence="14" id="KW-1185">Reference proteome</keyword>
<dbReference type="PANTHER" id="PTHR35457">
    <property type="entry name" value="HEME A SYNTHASE"/>
    <property type="match status" value="1"/>
</dbReference>
<protein>
    <submittedName>
        <fullName evidence="13">COX15/CtaA family protein</fullName>
    </submittedName>
</protein>
<evidence type="ECO:0000256" key="5">
    <source>
        <dbReference type="ARBA" id="ARBA00022989"/>
    </source>
</evidence>
<dbReference type="RefSeq" id="WP_208842068.1">
    <property type="nucleotide sequence ID" value="NZ_CP072133.1"/>
</dbReference>
<evidence type="ECO:0000313" key="13">
    <source>
        <dbReference type="EMBL" id="QTH70478.1"/>
    </source>
</evidence>
<evidence type="ECO:0000256" key="7">
    <source>
        <dbReference type="ARBA" id="ARBA00023004"/>
    </source>
</evidence>
<organism evidence="13 14">
    <name type="scientific">Pseudoalteromonas xiamenensis</name>
    <dbReference type="NCBI Taxonomy" id="882626"/>
    <lineage>
        <taxon>Bacteria</taxon>
        <taxon>Pseudomonadati</taxon>
        <taxon>Pseudomonadota</taxon>
        <taxon>Gammaproteobacteria</taxon>
        <taxon>Alteromonadales</taxon>
        <taxon>Pseudoalteromonadaceae</taxon>
        <taxon>Pseudoalteromonas</taxon>
    </lineage>
</organism>
<sequence>MERKYKYVTLFACLLAAVVVTLGAYTRLNNAGLGCPDWPGCYGFLTVPDEHHEISAALQAFPDSEIEHGKAWLEMIHRYFAGTLGLVILSIALLALRRQTEKPLPLKLALSILVLVVFQALLGMWTVTMNLQPFIVMGHLLGGFSILTLLTLLYLRLNNQFVFTEEPKIRRQSRILFIALGALIVQIALGGWLAANYAAPHCVGLPLCQNIELFSLESLFHLPVGAANYEYGVLPFETRLSIHFIHRVWAMVTLVFLGFAACRVVVAAQSDLFKNAGRIVLFLLITQVSVGAAIVHWQFPLHLTLFHNFMAAMLLIATVRLCYLARCKA</sequence>
<dbReference type="InterPro" id="IPR003780">
    <property type="entry name" value="COX15/CtaA_fam"/>
</dbReference>
<evidence type="ECO:0000256" key="11">
    <source>
        <dbReference type="ARBA" id="ARBA00023444"/>
    </source>
</evidence>
<dbReference type="GO" id="GO:0016491">
    <property type="term" value="F:oxidoreductase activity"/>
    <property type="evidence" value="ECO:0007669"/>
    <property type="project" value="UniProtKB-KW"/>
</dbReference>
<keyword evidence="2" id="KW-1003">Cell membrane</keyword>
<feature type="transmembrane region" description="Helical" evidence="12">
    <location>
        <begin position="279"/>
        <end position="299"/>
    </location>
</feature>
<proteinExistence type="predicted"/>
<reference evidence="13" key="1">
    <citation type="submission" date="2021-03" db="EMBL/GenBank/DDBJ databases">
        <title>Complete Genome of Pseudoalteromonas xiamenensis STKMTI.2, a new potential marine bacterium producing anti-Vibrio compounds.</title>
        <authorList>
            <person name="Handayani D.P."/>
            <person name="Isnansetyo A."/>
            <person name="Istiqomah I."/>
            <person name="Jumina J."/>
        </authorList>
    </citation>
    <scope>NUCLEOTIDE SEQUENCE</scope>
    <source>
        <strain evidence="13">STKMTI.2</strain>
    </source>
</reference>
<dbReference type="InterPro" id="IPR050450">
    <property type="entry name" value="COX15/CtaA_HemeA_synthase"/>
</dbReference>
<evidence type="ECO:0000256" key="3">
    <source>
        <dbReference type="ARBA" id="ARBA00022692"/>
    </source>
</evidence>
<evidence type="ECO:0000256" key="4">
    <source>
        <dbReference type="ARBA" id="ARBA00022723"/>
    </source>
</evidence>
<keyword evidence="5 12" id="KW-1133">Transmembrane helix</keyword>
<comment type="pathway">
    <text evidence="11">Porphyrin-containing compound metabolism.</text>
</comment>
<feature type="transmembrane region" description="Helical" evidence="12">
    <location>
        <begin position="134"/>
        <end position="155"/>
    </location>
</feature>
<dbReference type="GO" id="GO:0006784">
    <property type="term" value="P:heme A biosynthetic process"/>
    <property type="evidence" value="ECO:0007669"/>
    <property type="project" value="InterPro"/>
</dbReference>
<comment type="subcellular location">
    <subcellularLocation>
        <location evidence="1">Membrane</location>
        <topology evidence="1">Multi-pass membrane protein</topology>
    </subcellularLocation>
</comment>
<evidence type="ECO:0000256" key="8">
    <source>
        <dbReference type="ARBA" id="ARBA00023133"/>
    </source>
</evidence>
<feature type="transmembrane region" description="Helical" evidence="12">
    <location>
        <begin position="108"/>
        <end position="128"/>
    </location>
</feature>
<dbReference type="GO" id="GO:0016020">
    <property type="term" value="C:membrane"/>
    <property type="evidence" value="ECO:0007669"/>
    <property type="project" value="UniProtKB-SubCell"/>
</dbReference>
<dbReference type="AlphaFoldDB" id="A0A975HJY5"/>
<accession>A0A975HJY5</accession>
<gene>
    <name evidence="13" type="ORF">J5O05_10815</name>
</gene>
<evidence type="ECO:0000256" key="12">
    <source>
        <dbReference type="SAM" id="Phobius"/>
    </source>
</evidence>
<keyword evidence="8" id="KW-0350">Heme biosynthesis</keyword>
<evidence type="ECO:0000313" key="14">
    <source>
        <dbReference type="Proteomes" id="UP000664904"/>
    </source>
</evidence>
<feature type="transmembrane region" description="Helical" evidence="12">
    <location>
        <begin position="76"/>
        <end position="96"/>
    </location>
</feature>
<dbReference type="EMBL" id="CP072133">
    <property type="protein sequence ID" value="QTH70478.1"/>
    <property type="molecule type" value="Genomic_DNA"/>
</dbReference>
<dbReference type="KEGG" id="pxi:J5O05_10815"/>
<feature type="transmembrane region" description="Helical" evidence="12">
    <location>
        <begin position="248"/>
        <end position="267"/>
    </location>
</feature>
<keyword evidence="3 12" id="KW-0812">Transmembrane</keyword>
<dbReference type="GO" id="GO:0046872">
    <property type="term" value="F:metal ion binding"/>
    <property type="evidence" value="ECO:0007669"/>
    <property type="project" value="UniProtKB-KW"/>
</dbReference>